<evidence type="ECO:0000313" key="3">
    <source>
        <dbReference type="Proteomes" id="UP000054495"/>
    </source>
</evidence>
<keyword evidence="3" id="KW-1185">Reference proteome</keyword>
<dbReference type="GO" id="GO:0006811">
    <property type="term" value="P:monoatomic ion transport"/>
    <property type="evidence" value="ECO:0007669"/>
    <property type="project" value="InterPro"/>
</dbReference>
<accession>A0A0D6L7S1</accession>
<gene>
    <name evidence="2" type="ORF">ANCCEY_15302</name>
</gene>
<dbReference type="EMBL" id="KE127553">
    <property type="protein sequence ID" value="EPB65631.1"/>
    <property type="molecule type" value="Genomic_DNA"/>
</dbReference>
<evidence type="ECO:0000256" key="1">
    <source>
        <dbReference type="SAM" id="MobiDB-lite"/>
    </source>
</evidence>
<sequence length="111" mass="12072">MDLICPWLEGNTCEDNAGCELVAGHDLSVRKHHPKSASGILREGEAIDVWMLSCMTFVFCSLLELAWVGYLSREEEYSPPPSAVALPTKTLPIPPLTSNKTTPVAPPTPSH</sequence>
<proteinExistence type="predicted"/>
<dbReference type="SUPFAM" id="SSF90112">
    <property type="entry name" value="Neurotransmitter-gated ion-channel transmembrane pore"/>
    <property type="match status" value="1"/>
</dbReference>
<dbReference type="Proteomes" id="UP000054495">
    <property type="component" value="Unassembled WGS sequence"/>
</dbReference>
<feature type="non-terminal residue" evidence="2">
    <location>
        <position position="111"/>
    </location>
</feature>
<dbReference type="InterPro" id="IPR036719">
    <property type="entry name" value="Neuro-gated_channel_TM_sf"/>
</dbReference>
<evidence type="ECO:0000313" key="2">
    <source>
        <dbReference type="EMBL" id="EPB65631.1"/>
    </source>
</evidence>
<protein>
    <submittedName>
        <fullName evidence="2">Uncharacterized protein</fullName>
    </submittedName>
</protein>
<dbReference type="Gene3D" id="6.10.250.2810">
    <property type="match status" value="1"/>
</dbReference>
<name>A0A0D6L7S1_9BILA</name>
<reference evidence="2 3" key="1">
    <citation type="submission" date="2013-05" db="EMBL/GenBank/DDBJ databases">
        <title>Draft genome of the parasitic nematode Anyclostoma ceylanicum.</title>
        <authorList>
            <person name="Mitreva M."/>
        </authorList>
    </citation>
    <scope>NUCLEOTIDE SEQUENCE [LARGE SCALE GENOMIC DNA]</scope>
</reference>
<organism evidence="2 3">
    <name type="scientific">Ancylostoma ceylanicum</name>
    <dbReference type="NCBI Taxonomy" id="53326"/>
    <lineage>
        <taxon>Eukaryota</taxon>
        <taxon>Metazoa</taxon>
        <taxon>Ecdysozoa</taxon>
        <taxon>Nematoda</taxon>
        <taxon>Chromadorea</taxon>
        <taxon>Rhabditida</taxon>
        <taxon>Rhabditina</taxon>
        <taxon>Rhabditomorpha</taxon>
        <taxon>Strongyloidea</taxon>
        <taxon>Ancylostomatidae</taxon>
        <taxon>Ancylostomatinae</taxon>
        <taxon>Ancylostoma</taxon>
    </lineage>
</organism>
<dbReference type="AlphaFoldDB" id="A0A0D6L7S1"/>
<feature type="region of interest" description="Disordered" evidence="1">
    <location>
        <begin position="76"/>
        <end position="111"/>
    </location>
</feature>
<dbReference type="GO" id="GO:0016020">
    <property type="term" value="C:membrane"/>
    <property type="evidence" value="ECO:0007669"/>
    <property type="project" value="InterPro"/>
</dbReference>